<evidence type="ECO:0000313" key="5">
    <source>
        <dbReference type="Proteomes" id="UP001149813"/>
    </source>
</evidence>
<dbReference type="PANTHER" id="PTHR24276:SF91">
    <property type="entry name" value="AT26814P-RELATED"/>
    <property type="match status" value="1"/>
</dbReference>
<evidence type="ECO:0000256" key="2">
    <source>
        <dbReference type="ARBA" id="ARBA00023157"/>
    </source>
</evidence>
<evidence type="ECO:0000313" key="4">
    <source>
        <dbReference type="EMBL" id="KAJ1721476.1"/>
    </source>
</evidence>
<dbReference type="GO" id="GO:0004252">
    <property type="term" value="F:serine-type endopeptidase activity"/>
    <property type="evidence" value="ECO:0007669"/>
    <property type="project" value="InterPro"/>
</dbReference>
<evidence type="ECO:0000256" key="1">
    <source>
        <dbReference type="ARBA" id="ARBA00007664"/>
    </source>
</evidence>
<dbReference type="OrthoDB" id="6380398at2759"/>
<dbReference type="InterPro" id="IPR001314">
    <property type="entry name" value="Peptidase_S1A"/>
</dbReference>
<dbReference type="PRINTS" id="PR00722">
    <property type="entry name" value="CHYMOTRYPSIN"/>
</dbReference>
<keyword evidence="2" id="KW-1015">Disulfide bond</keyword>
<dbReference type="PANTHER" id="PTHR24276">
    <property type="entry name" value="POLYSERASE-RELATED"/>
    <property type="match status" value="1"/>
</dbReference>
<dbReference type="Gene3D" id="2.40.10.10">
    <property type="entry name" value="Trypsin-like serine proteases"/>
    <property type="match status" value="1"/>
</dbReference>
<keyword evidence="5" id="KW-1185">Reference proteome</keyword>
<dbReference type="EMBL" id="JANBOJ010000169">
    <property type="protein sequence ID" value="KAJ1721476.1"/>
    <property type="molecule type" value="Genomic_DNA"/>
</dbReference>
<accession>A0A9W7XY34</accession>
<dbReference type="InterPro" id="IPR043504">
    <property type="entry name" value="Peptidase_S1_PA_chymotrypsin"/>
</dbReference>
<dbReference type="PROSITE" id="PS50240">
    <property type="entry name" value="TRYPSIN_DOM"/>
    <property type="match status" value="1"/>
</dbReference>
<evidence type="ECO:0000259" key="3">
    <source>
        <dbReference type="PROSITE" id="PS50240"/>
    </source>
</evidence>
<gene>
    <name evidence="4" type="ORF">LPJ53_004011</name>
</gene>
<comment type="caution">
    <text evidence="4">The sequence shown here is derived from an EMBL/GenBank/DDBJ whole genome shotgun (WGS) entry which is preliminary data.</text>
</comment>
<comment type="similarity">
    <text evidence="1">Belongs to the peptidase S1 family.</text>
</comment>
<sequence>MEQDLSSSSVTMFKDFGAGLVMCGGTILSPKHILTAAHCITNDATVVVPPQNVSVYYNNLNRDDQIYTKVTKITPQPDYTNGQVDARLDIAILEIDEITLDNTARRAPIYSGDIVANQALLTLGWGQTESGATDTNMLRGTVVYAGNSTLCSQFSGDWQSNDGPQICTPNILHAHSSACMGDSGTGLMINNEGVLSVAGLVSIAVNIGESECGNDTGGQLYVNAGYYLDFIANTTGLSKEYLTGLTNDM</sequence>
<reference evidence="4" key="1">
    <citation type="submission" date="2022-07" db="EMBL/GenBank/DDBJ databases">
        <title>Phylogenomic reconstructions and comparative analyses of Kickxellomycotina fungi.</title>
        <authorList>
            <person name="Reynolds N.K."/>
            <person name="Stajich J.E."/>
            <person name="Barry K."/>
            <person name="Grigoriev I.V."/>
            <person name="Crous P."/>
            <person name="Smith M.E."/>
        </authorList>
    </citation>
    <scope>NUCLEOTIDE SEQUENCE</scope>
    <source>
        <strain evidence="4">NBRC 32514</strain>
    </source>
</reference>
<dbReference type="InterPro" id="IPR001254">
    <property type="entry name" value="Trypsin_dom"/>
</dbReference>
<dbReference type="InterPro" id="IPR009003">
    <property type="entry name" value="Peptidase_S1_PA"/>
</dbReference>
<dbReference type="PROSITE" id="PS00134">
    <property type="entry name" value="TRYPSIN_HIS"/>
    <property type="match status" value="1"/>
</dbReference>
<dbReference type="InterPro" id="IPR018114">
    <property type="entry name" value="TRYPSIN_HIS"/>
</dbReference>
<dbReference type="Proteomes" id="UP001149813">
    <property type="component" value="Unassembled WGS sequence"/>
</dbReference>
<dbReference type="SMART" id="SM00020">
    <property type="entry name" value="Tryp_SPc"/>
    <property type="match status" value="1"/>
</dbReference>
<dbReference type="Pfam" id="PF00089">
    <property type="entry name" value="Trypsin"/>
    <property type="match status" value="1"/>
</dbReference>
<organism evidence="4 5">
    <name type="scientific">Coemansia erecta</name>
    <dbReference type="NCBI Taxonomy" id="147472"/>
    <lineage>
        <taxon>Eukaryota</taxon>
        <taxon>Fungi</taxon>
        <taxon>Fungi incertae sedis</taxon>
        <taxon>Zoopagomycota</taxon>
        <taxon>Kickxellomycotina</taxon>
        <taxon>Kickxellomycetes</taxon>
        <taxon>Kickxellales</taxon>
        <taxon>Kickxellaceae</taxon>
        <taxon>Coemansia</taxon>
    </lineage>
</organism>
<protein>
    <recommendedName>
        <fullName evidence="3">Peptidase S1 domain-containing protein</fullName>
    </recommendedName>
</protein>
<proteinExistence type="inferred from homology"/>
<dbReference type="GO" id="GO:0006508">
    <property type="term" value="P:proteolysis"/>
    <property type="evidence" value="ECO:0007669"/>
    <property type="project" value="InterPro"/>
</dbReference>
<dbReference type="InterPro" id="IPR050430">
    <property type="entry name" value="Peptidase_S1"/>
</dbReference>
<dbReference type="AlphaFoldDB" id="A0A9W7XY34"/>
<feature type="domain" description="Peptidase S1" evidence="3">
    <location>
        <begin position="1"/>
        <end position="236"/>
    </location>
</feature>
<dbReference type="SUPFAM" id="SSF50494">
    <property type="entry name" value="Trypsin-like serine proteases"/>
    <property type="match status" value="1"/>
</dbReference>
<name>A0A9W7XY34_9FUNG</name>